<feature type="domain" description="Peptidase M16 N-terminal" evidence="1">
    <location>
        <begin position="33"/>
        <end position="168"/>
    </location>
</feature>
<dbReference type="PANTHER" id="PTHR11851">
    <property type="entry name" value="METALLOPROTEASE"/>
    <property type="match status" value="1"/>
</dbReference>
<accession>A0A7C2VAE6</accession>
<dbReference type="EMBL" id="DSFP01000031">
    <property type="protein sequence ID" value="HEW45617.1"/>
    <property type="molecule type" value="Genomic_DNA"/>
</dbReference>
<dbReference type="Pfam" id="PF00675">
    <property type="entry name" value="Peptidase_M16"/>
    <property type="match status" value="1"/>
</dbReference>
<gene>
    <name evidence="3" type="ORF">ENO47_02945</name>
</gene>
<evidence type="ECO:0000259" key="1">
    <source>
        <dbReference type="Pfam" id="PF00675"/>
    </source>
</evidence>
<dbReference type="InterPro" id="IPR050361">
    <property type="entry name" value="MPP/UQCRC_Complex"/>
</dbReference>
<organism evidence="3">
    <name type="scientific">Hydrogenobacter sp</name>
    <dbReference type="NCBI Taxonomy" id="2152829"/>
    <lineage>
        <taxon>Bacteria</taxon>
        <taxon>Pseudomonadati</taxon>
        <taxon>Aquificota</taxon>
        <taxon>Aquificia</taxon>
        <taxon>Aquificales</taxon>
        <taxon>Aquificaceae</taxon>
        <taxon>Hydrogenobacter</taxon>
    </lineage>
</organism>
<name>A0A7C2VAE6_9AQUI</name>
<feature type="domain" description="Peptidase M16 C-terminal" evidence="2">
    <location>
        <begin position="182"/>
        <end position="352"/>
    </location>
</feature>
<dbReference type="Pfam" id="PF05193">
    <property type="entry name" value="Peptidase_M16_C"/>
    <property type="match status" value="1"/>
</dbReference>
<dbReference type="AlphaFoldDB" id="A0A7C2VAE6"/>
<dbReference type="InterPro" id="IPR007863">
    <property type="entry name" value="Peptidase_M16_C"/>
</dbReference>
<dbReference type="SUPFAM" id="SSF63411">
    <property type="entry name" value="LuxS/MPP-like metallohydrolase"/>
    <property type="match status" value="2"/>
</dbReference>
<evidence type="ECO:0000313" key="3">
    <source>
        <dbReference type="EMBL" id="HEW45617.1"/>
    </source>
</evidence>
<dbReference type="PANTHER" id="PTHR11851:SF224">
    <property type="entry name" value="PROCESSING PROTEASE"/>
    <property type="match status" value="1"/>
</dbReference>
<proteinExistence type="predicted"/>
<evidence type="ECO:0000259" key="2">
    <source>
        <dbReference type="Pfam" id="PF05193"/>
    </source>
</evidence>
<comment type="caution">
    <text evidence="3">The sequence shown here is derived from an EMBL/GenBank/DDBJ whole genome shotgun (WGS) entry which is preliminary data.</text>
</comment>
<dbReference type="Gene3D" id="3.30.830.10">
    <property type="entry name" value="Metalloenzyme, LuxS/M16 peptidase-like"/>
    <property type="match status" value="2"/>
</dbReference>
<protein>
    <submittedName>
        <fullName evidence="3">Insulinase family protein</fullName>
    </submittedName>
</protein>
<dbReference type="InterPro" id="IPR011765">
    <property type="entry name" value="Pept_M16_N"/>
</dbReference>
<dbReference type="InterPro" id="IPR011249">
    <property type="entry name" value="Metalloenz_LuxS/M16"/>
</dbReference>
<reference evidence="3" key="1">
    <citation type="journal article" date="2020" name="mSystems">
        <title>Genome- and Community-Level Interaction Insights into Carbon Utilization and Element Cycling Functions of Hydrothermarchaeota in Hydrothermal Sediment.</title>
        <authorList>
            <person name="Zhou Z."/>
            <person name="Liu Y."/>
            <person name="Xu W."/>
            <person name="Pan J."/>
            <person name="Luo Z.H."/>
            <person name="Li M."/>
        </authorList>
    </citation>
    <scope>NUCLEOTIDE SEQUENCE [LARGE SCALE GENOMIC DNA]</scope>
    <source>
        <strain evidence="3">SpSt-132</strain>
    </source>
</reference>
<dbReference type="GO" id="GO:0046872">
    <property type="term" value="F:metal ion binding"/>
    <property type="evidence" value="ECO:0007669"/>
    <property type="project" value="InterPro"/>
</dbReference>
<sequence length="417" mass="47432">MSYIILLFFLLSFSFGGVKVQEYSLQNGVKLILKETQGKGIVSGVIFIKSGTYGEEKRGLTNLMAALLTKGTKTYSPYEIASAFEDYGGNIYTSTADDYVEIGFSTKVEGLKKGLEVIRSLLTEPTFSQEDIEREKKNVLQAIRSRKERGHELASDALRRITYKGSNYEVGPLGQEEDVKTIGREDIVKRWEEVLKSRNVVVSLVGDFKSEEVLPLLKEVFSALPEDEYKVEPKNVPMVESLVERVKRPGSQATVLCVFDAPDFKTEEYFAFKVLDSVLGDGMTSKLFKELRERKGYAYAVYSTYPTRLSSPRLMAYIGTSPEKKEDALRDMVEVVQKAEITPEDVELAKNKIIGDFLLAHQTRARQAWYLGFFEVMGFGWRMDQEYPDKIRAVSFEDVKRLRENYLKIHHCVVVEP</sequence>